<dbReference type="AlphaFoldDB" id="A0A0B2VBV6"/>
<name>A0A0B2VBV6_TOXCA</name>
<reference evidence="1" key="1">
    <citation type="submission" date="2014-11" db="EMBL/GenBank/DDBJ databases">
        <title>Genetic blueprint of the zoonotic pathogen Toxocara canis.</title>
        <authorList>
            <person name="Zhu X.-Q."/>
            <person name="Korhonen P.K."/>
            <person name="Cai H."/>
            <person name="Young N.D."/>
            <person name="Nejsum P."/>
            <person name="von Samson-Himmelstjerna G."/>
            <person name="Boag P.R."/>
            <person name="Tan P."/>
            <person name="Li Q."/>
            <person name="Min J."/>
            <person name="Yang Y."/>
            <person name="Wang X."/>
            <person name="Fang X."/>
            <person name="Hall R.S."/>
            <person name="Hofmann A."/>
            <person name="Sternberg P.W."/>
            <person name="Jex A.R."/>
            <person name="Gasser R.B."/>
        </authorList>
    </citation>
    <scope>NUCLEOTIDE SEQUENCE [LARGE SCALE GENOMIC DNA]</scope>
    <source>
        <strain evidence="1">PN_DK_2014</strain>
    </source>
</reference>
<dbReference type="Proteomes" id="UP000031036">
    <property type="component" value="Unassembled WGS sequence"/>
</dbReference>
<organism evidence="1 2">
    <name type="scientific">Toxocara canis</name>
    <name type="common">Canine roundworm</name>
    <dbReference type="NCBI Taxonomy" id="6265"/>
    <lineage>
        <taxon>Eukaryota</taxon>
        <taxon>Metazoa</taxon>
        <taxon>Ecdysozoa</taxon>
        <taxon>Nematoda</taxon>
        <taxon>Chromadorea</taxon>
        <taxon>Rhabditida</taxon>
        <taxon>Spirurina</taxon>
        <taxon>Ascaridomorpha</taxon>
        <taxon>Ascaridoidea</taxon>
        <taxon>Toxocaridae</taxon>
        <taxon>Toxocara</taxon>
    </lineage>
</organism>
<accession>A0A0B2VBV6</accession>
<evidence type="ECO:0000313" key="2">
    <source>
        <dbReference type="Proteomes" id="UP000031036"/>
    </source>
</evidence>
<protein>
    <submittedName>
        <fullName evidence="1">Uncharacterized protein</fullName>
    </submittedName>
</protein>
<keyword evidence="2" id="KW-1185">Reference proteome</keyword>
<sequence>MSNLMRRSANWLQMVSHEEDAFLTLTRVSENMKLRYRNTGPLLLCTCRTGKGPLSLSLNYQHLNVK</sequence>
<proteinExistence type="predicted"/>
<gene>
    <name evidence="1" type="ORF">Tcan_09055</name>
</gene>
<comment type="caution">
    <text evidence="1">The sequence shown here is derived from an EMBL/GenBank/DDBJ whole genome shotgun (WGS) entry which is preliminary data.</text>
</comment>
<dbReference type="EMBL" id="JPKZ01001964">
    <property type="protein sequence ID" value="KHN78949.1"/>
    <property type="molecule type" value="Genomic_DNA"/>
</dbReference>
<evidence type="ECO:0000313" key="1">
    <source>
        <dbReference type="EMBL" id="KHN78949.1"/>
    </source>
</evidence>